<comment type="caution">
    <text evidence="1">The sequence shown here is derived from an EMBL/GenBank/DDBJ whole genome shotgun (WGS) entry which is preliminary data.</text>
</comment>
<dbReference type="Proteomes" id="UP000183567">
    <property type="component" value="Unassembled WGS sequence"/>
</dbReference>
<dbReference type="OrthoDB" id="2685518at2759"/>
<accession>A0A1J8Q9X0</accession>
<organism evidence="1 2">
    <name type="scientific">Rhizopogon vesiculosus</name>
    <dbReference type="NCBI Taxonomy" id="180088"/>
    <lineage>
        <taxon>Eukaryota</taxon>
        <taxon>Fungi</taxon>
        <taxon>Dikarya</taxon>
        <taxon>Basidiomycota</taxon>
        <taxon>Agaricomycotina</taxon>
        <taxon>Agaricomycetes</taxon>
        <taxon>Agaricomycetidae</taxon>
        <taxon>Boletales</taxon>
        <taxon>Suillineae</taxon>
        <taxon>Rhizopogonaceae</taxon>
        <taxon>Rhizopogon</taxon>
    </lineage>
</organism>
<proteinExistence type="predicted"/>
<evidence type="ECO:0000313" key="1">
    <source>
        <dbReference type="EMBL" id="OJA10064.1"/>
    </source>
</evidence>
<dbReference type="AlphaFoldDB" id="A0A1J8Q9X0"/>
<gene>
    <name evidence="1" type="ORF">AZE42_06049</name>
</gene>
<name>A0A1J8Q9X0_9AGAM</name>
<sequence>MSMSTIPLDAIHPLYRRKFCVATREIAQRRHLLFKAREIWLDGALTSRTHIDLPASSWIRRQTALY</sequence>
<keyword evidence="2" id="KW-1185">Reference proteome</keyword>
<protein>
    <submittedName>
        <fullName evidence="1">Uncharacterized protein</fullName>
    </submittedName>
</protein>
<evidence type="ECO:0000313" key="2">
    <source>
        <dbReference type="Proteomes" id="UP000183567"/>
    </source>
</evidence>
<reference evidence="1 2" key="1">
    <citation type="submission" date="2016-03" db="EMBL/GenBank/DDBJ databases">
        <title>Comparative genomics of the ectomycorrhizal sister species Rhizopogon vinicolor and Rhizopogon vesiculosus (Basidiomycota: Boletales) reveals a divergence of the mating type B locus.</title>
        <authorList>
            <person name="Mujic A.B."/>
            <person name="Kuo A."/>
            <person name="Tritt A."/>
            <person name="Lipzen A."/>
            <person name="Chen C."/>
            <person name="Johnson J."/>
            <person name="Sharma A."/>
            <person name="Barry K."/>
            <person name="Grigoriev I.V."/>
            <person name="Spatafora J.W."/>
        </authorList>
    </citation>
    <scope>NUCLEOTIDE SEQUENCE [LARGE SCALE GENOMIC DNA]</scope>
    <source>
        <strain evidence="1 2">AM-OR11-056</strain>
    </source>
</reference>
<dbReference type="EMBL" id="LVVM01005636">
    <property type="protein sequence ID" value="OJA10064.1"/>
    <property type="molecule type" value="Genomic_DNA"/>
</dbReference>